<keyword evidence="2" id="KW-0813">Transport</keyword>
<evidence type="ECO:0000259" key="5">
    <source>
        <dbReference type="Pfam" id="PF16528"/>
    </source>
</evidence>
<dbReference type="EMBL" id="LSRQ01005555">
    <property type="protein sequence ID" value="OAY67326.1"/>
    <property type="molecule type" value="Genomic_DNA"/>
</dbReference>
<dbReference type="Gene3D" id="1.20.58.1220">
    <property type="entry name" value="Exo84p, C-terminal helical domain"/>
    <property type="match status" value="1"/>
</dbReference>
<dbReference type="SUPFAM" id="SSF74788">
    <property type="entry name" value="Cullin repeat-like"/>
    <property type="match status" value="1"/>
</dbReference>
<dbReference type="InterPro" id="IPR042560">
    <property type="entry name" value="Exo84_C_2"/>
</dbReference>
<evidence type="ECO:0000313" key="7">
    <source>
        <dbReference type="Proteomes" id="UP000092600"/>
    </source>
</evidence>
<evidence type="ECO:0000256" key="4">
    <source>
        <dbReference type="SAM" id="MobiDB-lite"/>
    </source>
</evidence>
<dbReference type="AlphaFoldDB" id="A0A199URP9"/>
<feature type="compositionally biased region" description="Basic residues" evidence="4">
    <location>
        <begin position="1"/>
        <end position="12"/>
    </location>
</feature>
<name>A0A199URP9_ANACO</name>
<reference evidence="6 7" key="1">
    <citation type="journal article" date="2016" name="DNA Res.">
        <title>The draft genome of MD-2 pineapple using hybrid error correction of long reads.</title>
        <authorList>
            <person name="Redwan R.M."/>
            <person name="Saidin A."/>
            <person name="Kumar S.V."/>
        </authorList>
    </citation>
    <scope>NUCLEOTIDE SEQUENCE [LARGE SCALE GENOMIC DNA]</scope>
    <source>
        <strain evidence="7">cv. MD2</strain>
        <tissue evidence="6">Leaf</tissue>
    </source>
</reference>
<dbReference type="PANTHER" id="PTHR21426">
    <property type="entry name" value="EXOCYST COMPLEX COMPONENT 8"/>
    <property type="match status" value="1"/>
</dbReference>
<evidence type="ECO:0000256" key="1">
    <source>
        <dbReference type="ARBA" id="ARBA00007210"/>
    </source>
</evidence>
<dbReference type="Pfam" id="PF16528">
    <property type="entry name" value="Exo84_C"/>
    <property type="match status" value="1"/>
</dbReference>
<dbReference type="InterPro" id="IPR032403">
    <property type="entry name" value="Exo84_C"/>
</dbReference>
<dbReference type="GO" id="GO:0006887">
    <property type="term" value="P:exocytosis"/>
    <property type="evidence" value="ECO:0007669"/>
    <property type="project" value="UniProtKB-KW"/>
</dbReference>
<evidence type="ECO:0000313" key="6">
    <source>
        <dbReference type="EMBL" id="OAY67326.1"/>
    </source>
</evidence>
<organism evidence="6 7">
    <name type="scientific">Ananas comosus</name>
    <name type="common">Pineapple</name>
    <name type="synonym">Ananas ananas</name>
    <dbReference type="NCBI Taxonomy" id="4615"/>
    <lineage>
        <taxon>Eukaryota</taxon>
        <taxon>Viridiplantae</taxon>
        <taxon>Streptophyta</taxon>
        <taxon>Embryophyta</taxon>
        <taxon>Tracheophyta</taxon>
        <taxon>Spermatophyta</taxon>
        <taxon>Magnoliopsida</taxon>
        <taxon>Liliopsida</taxon>
        <taxon>Poales</taxon>
        <taxon>Bromeliaceae</taxon>
        <taxon>Bromelioideae</taxon>
        <taxon>Ananas</taxon>
    </lineage>
</organism>
<dbReference type="InterPro" id="IPR033961">
    <property type="entry name" value="Exo84"/>
</dbReference>
<dbReference type="GO" id="GO:0000145">
    <property type="term" value="C:exocyst"/>
    <property type="evidence" value="ECO:0007669"/>
    <property type="project" value="InterPro"/>
</dbReference>
<feature type="region of interest" description="Disordered" evidence="4">
    <location>
        <begin position="1"/>
        <end position="40"/>
    </location>
</feature>
<gene>
    <name evidence="6" type="ORF">ACMD2_00393</name>
</gene>
<feature type="domain" description="Exocyst component Exo84 C-terminal" evidence="5">
    <location>
        <begin position="151"/>
        <end position="322"/>
    </location>
</feature>
<feature type="compositionally biased region" description="Basic and acidic residues" evidence="4">
    <location>
        <begin position="13"/>
        <end position="24"/>
    </location>
</feature>
<sequence>MSLSPRPRRFRDRRPDATLVAEDRAENEDTEGSSGSASDAGYASELESMTGKGIQILCSELLELKKASDEDFYRNVYANYPIFIKIFEAAETVQSDVIALKEHIFTQRNLIHDLANSSYLETLSQNTKEIEVGELKDFGPSSPDNFRSHMYDTLDTVDILLSELQLEEALIALEMEAQNLQKMNNEDLSSPTIMSNMSAISVRKKRIADHFTFLAENPRITPPELKKAIIGLCKLGENHQAARLLLKYYDSRLTYNKREWRCSKPYLYENYIIDLAHIVFSIISQAVKVFLKLFGEKSFEVPEIYQWAREEIEAFGLEFNEFVESITVTSEEGLFRAVESINSTFSYCSLLGPSVTFLLPDLMRLIGPCLKKILQKNVEHLKKVVGLLAAADTWVLSRFLITGLLREKTFLTGVNGKVEYCLLTSGGRKFLTLMQEFINDFFPLASLQMESSILQGLADLFVEYMRAVECAIPIVERALQSDSRRSGLAHRYLKLLSLLVNSATLLGFFPIIVDNFSRSFILSSQMELSPLTLSVGEAVERIWCCFCKQFMYDVMSSVQEKPRGSELGTFFKYLHSTPQDIMPSFLIQLRQIEALSETIFSGEIWLAKKLLGELTEAILLWLVNNQEYGGSVEGWSHVSLDVHFLLELTRLGGYFSDELEAAAIDAIAKAGGKTTATEKEPDSVVHDERWIMSAAKKAINKLLESERETFHSQEEDSTSIGEDARENLDFIEQLDEGSLILPAVQSATDDANVVHTVERHKADIQATESFNKNETAVGGLEDSSEGTLTVHDANRSPFEPEHHLRSMDLNPCIDTGGICYRYNSEEPIKDDQLQVDDENVSSEIQSSEDEQILGEDADFATQKRFATLRGDSNLVRVRNRQHKNVGAAENSEKKRGALSKNRPRWI</sequence>
<evidence type="ECO:0000256" key="3">
    <source>
        <dbReference type="ARBA" id="ARBA00022483"/>
    </source>
</evidence>
<protein>
    <submittedName>
        <fullName evidence="6">Exocyst complex component EXO84B</fullName>
    </submittedName>
</protein>
<dbReference type="InterPro" id="IPR042561">
    <property type="entry name" value="Exo84_C_1"/>
</dbReference>
<feature type="region of interest" description="Disordered" evidence="4">
    <location>
        <begin position="879"/>
        <end position="906"/>
    </location>
</feature>
<dbReference type="GO" id="GO:0006893">
    <property type="term" value="P:Golgi to plasma membrane transport"/>
    <property type="evidence" value="ECO:0007669"/>
    <property type="project" value="TreeGrafter"/>
</dbReference>
<proteinExistence type="inferred from homology"/>
<dbReference type="InterPro" id="IPR016159">
    <property type="entry name" value="Cullin_repeat-like_dom_sf"/>
</dbReference>
<dbReference type="Proteomes" id="UP000092600">
    <property type="component" value="Unassembled WGS sequence"/>
</dbReference>
<dbReference type="GO" id="GO:0008104">
    <property type="term" value="P:intracellular protein localization"/>
    <property type="evidence" value="ECO:0007669"/>
    <property type="project" value="TreeGrafter"/>
</dbReference>
<dbReference type="Gene3D" id="1.20.58.1210">
    <property type="entry name" value="Exo84p, N-terminal helical domain"/>
    <property type="match status" value="1"/>
</dbReference>
<dbReference type="STRING" id="4615.A0A199URP9"/>
<evidence type="ECO:0000256" key="2">
    <source>
        <dbReference type="ARBA" id="ARBA00022448"/>
    </source>
</evidence>
<dbReference type="PANTHER" id="PTHR21426:SF13">
    <property type="entry name" value="OS08G0566700 PROTEIN"/>
    <property type="match status" value="1"/>
</dbReference>
<accession>A0A199URP9</accession>
<comment type="caution">
    <text evidence="6">The sequence shown here is derived from an EMBL/GenBank/DDBJ whole genome shotgun (WGS) entry which is preliminary data.</text>
</comment>
<keyword evidence="3" id="KW-0268">Exocytosis</keyword>
<comment type="similarity">
    <text evidence="1">Belongs to the EXO84 family.</text>
</comment>